<organism evidence="4 5">
    <name type="scientific">Mediterraneibacter faecis</name>
    <dbReference type="NCBI Taxonomy" id="592978"/>
    <lineage>
        <taxon>Bacteria</taxon>
        <taxon>Bacillati</taxon>
        <taxon>Bacillota</taxon>
        <taxon>Clostridia</taxon>
        <taxon>Lachnospirales</taxon>
        <taxon>Lachnospiraceae</taxon>
        <taxon>Mediterraneibacter</taxon>
    </lineage>
</organism>
<protein>
    <submittedName>
        <fullName evidence="4">Glycosyltransferase</fullName>
    </submittedName>
</protein>
<dbReference type="RefSeq" id="WP_020436229.1">
    <property type="nucleotide sequence ID" value="NZ_JAJBOB010000020.1"/>
</dbReference>
<evidence type="ECO:0000259" key="3">
    <source>
        <dbReference type="Pfam" id="PF13439"/>
    </source>
</evidence>
<dbReference type="AlphaFoldDB" id="A0A844KH85"/>
<dbReference type="GO" id="GO:0009103">
    <property type="term" value="P:lipopolysaccharide biosynthetic process"/>
    <property type="evidence" value="ECO:0007669"/>
    <property type="project" value="TreeGrafter"/>
</dbReference>
<name>A0A844KH85_9FIRM</name>
<comment type="caution">
    <text evidence="4">The sequence shown here is derived from an EMBL/GenBank/DDBJ whole genome shotgun (WGS) entry which is preliminary data.</text>
</comment>
<feature type="domain" description="Glycosyltransferase subfamily 4-like N-terminal" evidence="3">
    <location>
        <begin position="20"/>
        <end position="218"/>
    </location>
</feature>
<dbReference type="GeneID" id="303257525"/>
<dbReference type="Proteomes" id="UP000448177">
    <property type="component" value="Unassembled WGS sequence"/>
</dbReference>
<evidence type="ECO:0000256" key="1">
    <source>
        <dbReference type="ARBA" id="ARBA00022679"/>
    </source>
</evidence>
<proteinExistence type="predicted"/>
<accession>A0A844KH85</accession>
<sequence length="405" mass="46206">MVKNMKVLQINIFGNLSTGRIAVDLYNVLKNNGHQGLVAYARNTISAGIPHYVIGTKQNVYIDALLTRITDRAGFFSKSATIKLIEQIKRYDPDVIHLHNLHGYYINVEILFNYLKSSGKPVVWTLHDCWAFTGHCCHFSAIKCDRWKTQCHDCPQRHSYPASYVDRSESNYLRKKQLFTDVKDMHIVTVSKWLEDITRQSYLSQYPIETIYNGIDTSIFKPTKSNIKEKLGIKNRKIILGVASTWSINKGLKDFIELNKLITSDYVIVLVGLSKQQIKKLPNNIIGLSRTKDVNELVEFYSAADVLFNASIEETFGLPTVEAMACGTPAVVYNCTALPEVVSEDSGRIVEANNIKQVWKVIQEMSGNPLIKEKIVDNAKRYEKDFQYQKYLDLYSRIVNKECGK</sequence>
<dbReference type="InterPro" id="IPR001296">
    <property type="entry name" value="Glyco_trans_1"/>
</dbReference>
<dbReference type="Pfam" id="PF00534">
    <property type="entry name" value="Glycos_transf_1"/>
    <property type="match status" value="1"/>
</dbReference>
<evidence type="ECO:0000313" key="4">
    <source>
        <dbReference type="EMBL" id="MTR77428.1"/>
    </source>
</evidence>
<dbReference type="Pfam" id="PF13439">
    <property type="entry name" value="Glyco_transf_4"/>
    <property type="match status" value="1"/>
</dbReference>
<dbReference type="PANTHER" id="PTHR46401">
    <property type="entry name" value="GLYCOSYLTRANSFERASE WBBK-RELATED"/>
    <property type="match status" value="1"/>
</dbReference>
<dbReference type="Gene3D" id="3.40.50.2000">
    <property type="entry name" value="Glycogen Phosphorylase B"/>
    <property type="match status" value="2"/>
</dbReference>
<evidence type="ECO:0000259" key="2">
    <source>
        <dbReference type="Pfam" id="PF00534"/>
    </source>
</evidence>
<reference evidence="4 5" key="1">
    <citation type="journal article" date="2019" name="Nat. Med.">
        <title>A library of human gut bacterial isolates paired with longitudinal multiomics data enables mechanistic microbiome research.</title>
        <authorList>
            <person name="Poyet M."/>
            <person name="Groussin M."/>
            <person name="Gibbons S.M."/>
            <person name="Avila-Pacheco J."/>
            <person name="Jiang X."/>
            <person name="Kearney S.M."/>
            <person name="Perrotta A.R."/>
            <person name="Berdy B."/>
            <person name="Zhao S."/>
            <person name="Lieberman T.D."/>
            <person name="Swanson P.K."/>
            <person name="Smith M."/>
            <person name="Roesemann S."/>
            <person name="Alexander J.E."/>
            <person name="Rich S.A."/>
            <person name="Livny J."/>
            <person name="Vlamakis H."/>
            <person name="Clish C."/>
            <person name="Bullock K."/>
            <person name="Deik A."/>
            <person name="Scott J."/>
            <person name="Pierce K.A."/>
            <person name="Xavier R.J."/>
            <person name="Alm E.J."/>
        </authorList>
    </citation>
    <scope>NUCLEOTIDE SEQUENCE [LARGE SCALE GENOMIC DNA]</scope>
    <source>
        <strain evidence="4 5">BIOML-A1</strain>
    </source>
</reference>
<keyword evidence="5" id="KW-1185">Reference proteome</keyword>
<dbReference type="SUPFAM" id="SSF53756">
    <property type="entry name" value="UDP-Glycosyltransferase/glycogen phosphorylase"/>
    <property type="match status" value="1"/>
</dbReference>
<dbReference type="EMBL" id="WNAF01000008">
    <property type="protein sequence ID" value="MTR77428.1"/>
    <property type="molecule type" value="Genomic_DNA"/>
</dbReference>
<dbReference type="PANTHER" id="PTHR46401:SF2">
    <property type="entry name" value="GLYCOSYLTRANSFERASE WBBK-RELATED"/>
    <property type="match status" value="1"/>
</dbReference>
<dbReference type="GO" id="GO:0016757">
    <property type="term" value="F:glycosyltransferase activity"/>
    <property type="evidence" value="ECO:0007669"/>
    <property type="project" value="InterPro"/>
</dbReference>
<feature type="domain" description="Glycosyl transferase family 1" evidence="2">
    <location>
        <begin position="225"/>
        <end position="381"/>
    </location>
</feature>
<evidence type="ECO:0000313" key="5">
    <source>
        <dbReference type="Proteomes" id="UP000448177"/>
    </source>
</evidence>
<keyword evidence="1 4" id="KW-0808">Transferase</keyword>
<gene>
    <name evidence="4" type="ORF">GMD21_12245</name>
</gene>
<dbReference type="InterPro" id="IPR028098">
    <property type="entry name" value="Glyco_trans_4-like_N"/>
</dbReference>